<organism evidence="1 2">
    <name type="scientific">Mytilus coruscus</name>
    <name type="common">Sea mussel</name>
    <dbReference type="NCBI Taxonomy" id="42192"/>
    <lineage>
        <taxon>Eukaryota</taxon>
        <taxon>Metazoa</taxon>
        <taxon>Spiralia</taxon>
        <taxon>Lophotrochozoa</taxon>
        <taxon>Mollusca</taxon>
        <taxon>Bivalvia</taxon>
        <taxon>Autobranchia</taxon>
        <taxon>Pteriomorphia</taxon>
        <taxon>Mytilida</taxon>
        <taxon>Mytiloidea</taxon>
        <taxon>Mytilidae</taxon>
        <taxon>Mytilinae</taxon>
        <taxon>Mytilus</taxon>
    </lineage>
</organism>
<dbReference type="InterPro" id="IPR043128">
    <property type="entry name" value="Rev_trsase/Diguanyl_cyclase"/>
</dbReference>
<dbReference type="SUPFAM" id="SSF56672">
    <property type="entry name" value="DNA/RNA polymerases"/>
    <property type="match status" value="1"/>
</dbReference>
<sequence length="279" mass="32001">MDQDNKGSGGYKLDQRRLLSGILIQISKNRAKKHICSCKNFRNFECGSKRINSKRCCRICSKGGYNERFLQHVFSGIQKNTGDLRPVINLKPLNRYLRKQHCKMNTLKTVINLVKQGDWAIYLDLKEANMHISIKKKSQKVFQVPGERQSMSTVQRSTLWSNISTQSVYKGSFCGSRIHEINEHSTNSILGRLVYCEPKQKSVRSIDSAKAYCQTVNRPHNPVTVHNISKWIVNTIQMAYDSKKRIKAHSTRAIGPSWDLFKGVSLKSILDSADWKRKL</sequence>
<dbReference type="AlphaFoldDB" id="A0A6J8AHZ2"/>
<protein>
    <recommendedName>
        <fullName evidence="3">Reverse transcriptase domain-containing protein</fullName>
    </recommendedName>
</protein>
<evidence type="ECO:0000313" key="2">
    <source>
        <dbReference type="Proteomes" id="UP000507470"/>
    </source>
</evidence>
<accession>A0A6J8AHZ2</accession>
<dbReference type="Gene3D" id="3.10.10.10">
    <property type="entry name" value="HIV Type 1 Reverse Transcriptase, subunit A, domain 1"/>
    <property type="match status" value="1"/>
</dbReference>
<evidence type="ECO:0000313" key="1">
    <source>
        <dbReference type="EMBL" id="CAC5368320.1"/>
    </source>
</evidence>
<dbReference type="OrthoDB" id="7756796at2759"/>
<gene>
    <name evidence="1" type="ORF">MCOR_7907</name>
</gene>
<proteinExistence type="predicted"/>
<evidence type="ECO:0008006" key="3">
    <source>
        <dbReference type="Google" id="ProtNLM"/>
    </source>
</evidence>
<keyword evidence="2" id="KW-1185">Reference proteome</keyword>
<dbReference type="Proteomes" id="UP000507470">
    <property type="component" value="Unassembled WGS sequence"/>
</dbReference>
<dbReference type="EMBL" id="CACVKT020001464">
    <property type="protein sequence ID" value="CAC5368320.1"/>
    <property type="molecule type" value="Genomic_DNA"/>
</dbReference>
<dbReference type="Gene3D" id="3.30.70.270">
    <property type="match status" value="1"/>
</dbReference>
<reference evidence="1 2" key="1">
    <citation type="submission" date="2020-06" db="EMBL/GenBank/DDBJ databases">
        <authorList>
            <person name="Li R."/>
            <person name="Bekaert M."/>
        </authorList>
    </citation>
    <scope>NUCLEOTIDE SEQUENCE [LARGE SCALE GENOMIC DNA]</scope>
    <source>
        <strain evidence="2">wild</strain>
    </source>
</reference>
<name>A0A6J8AHZ2_MYTCO</name>
<dbReference type="InterPro" id="IPR043502">
    <property type="entry name" value="DNA/RNA_pol_sf"/>
</dbReference>